<sequence length="225" mass="25976">MPFVHTAIELTVGYISLFIVTKLLGKMTITQITLFDFISALVLGDLVGNALYNEYIKIKEIIFTVFFWGFLVYIVQFITQKSFRLRTLLEGRPSIVIHEGKICYNELKKNRLDLSQLQHMLRAKDSFSVSEVEYAILETDGSLSILKKSDYAAPTKSDHNMPNQPPNLPVTLISDGRLIRENLQRCGMNETWLQQELDKQGIRKYSEVLLAEWKKKKSTLYVQKH</sequence>
<keyword evidence="5 7" id="KW-1133">Transmembrane helix</keyword>
<evidence type="ECO:0000256" key="2">
    <source>
        <dbReference type="ARBA" id="ARBA00006448"/>
    </source>
</evidence>
<dbReference type="InterPro" id="IPR007353">
    <property type="entry name" value="DUF421"/>
</dbReference>
<feature type="domain" description="YetF C-terminal" evidence="8">
    <location>
        <begin position="81"/>
        <end position="214"/>
    </location>
</feature>
<reference evidence="10 11" key="1">
    <citation type="submission" date="2024-09" db="EMBL/GenBank/DDBJ databases">
        <authorList>
            <person name="Sun Q."/>
            <person name="Mori K."/>
        </authorList>
    </citation>
    <scope>NUCLEOTIDE SEQUENCE [LARGE SCALE GENOMIC DNA]</scope>
    <source>
        <strain evidence="10 11">JCM 11201</strain>
    </source>
</reference>
<dbReference type="InterPro" id="IPR048454">
    <property type="entry name" value="YetF_N"/>
</dbReference>
<comment type="caution">
    <text evidence="10">The sequence shown here is derived from an EMBL/GenBank/DDBJ whole genome shotgun (WGS) entry which is preliminary data.</text>
</comment>
<feature type="transmembrane region" description="Helical" evidence="7">
    <location>
        <begin position="6"/>
        <end position="25"/>
    </location>
</feature>
<dbReference type="InterPro" id="IPR023090">
    <property type="entry name" value="UPF0702_alpha/beta_dom_sf"/>
</dbReference>
<dbReference type="RefSeq" id="WP_379951369.1">
    <property type="nucleotide sequence ID" value="NZ_JBHMAF010000188.1"/>
</dbReference>
<keyword evidence="11" id="KW-1185">Reference proteome</keyword>
<keyword evidence="3" id="KW-1003">Cell membrane</keyword>
<dbReference type="Pfam" id="PF20730">
    <property type="entry name" value="YetF_N"/>
    <property type="match status" value="1"/>
</dbReference>
<protein>
    <submittedName>
        <fullName evidence="10">DUF421 domain-containing protein</fullName>
    </submittedName>
</protein>
<dbReference type="Gene3D" id="3.30.240.20">
    <property type="entry name" value="bsu07140 like domains"/>
    <property type="match status" value="2"/>
</dbReference>
<dbReference type="PANTHER" id="PTHR34582">
    <property type="entry name" value="UPF0702 TRANSMEMBRANE PROTEIN YCAP"/>
    <property type="match status" value="1"/>
</dbReference>
<name>A0ABV5WL40_9BACI</name>
<evidence type="ECO:0000313" key="10">
    <source>
        <dbReference type="EMBL" id="MFB9761143.1"/>
    </source>
</evidence>
<evidence type="ECO:0000313" key="11">
    <source>
        <dbReference type="Proteomes" id="UP001589609"/>
    </source>
</evidence>
<comment type="subcellular location">
    <subcellularLocation>
        <location evidence="1">Cell membrane</location>
        <topology evidence="1">Multi-pass membrane protein</topology>
    </subcellularLocation>
</comment>
<feature type="domain" description="YetF-like N-terminal transmembrane" evidence="9">
    <location>
        <begin position="4"/>
        <end position="78"/>
    </location>
</feature>
<dbReference type="Proteomes" id="UP001589609">
    <property type="component" value="Unassembled WGS sequence"/>
</dbReference>
<evidence type="ECO:0000256" key="5">
    <source>
        <dbReference type="ARBA" id="ARBA00022989"/>
    </source>
</evidence>
<evidence type="ECO:0000256" key="7">
    <source>
        <dbReference type="SAM" id="Phobius"/>
    </source>
</evidence>
<dbReference type="Pfam" id="PF04239">
    <property type="entry name" value="DUF421"/>
    <property type="match status" value="1"/>
</dbReference>
<dbReference type="EMBL" id="JBHMAF010000188">
    <property type="protein sequence ID" value="MFB9761143.1"/>
    <property type="molecule type" value="Genomic_DNA"/>
</dbReference>
<evidence type="ECO:0000256" key="4">
    <source>
        <dbReference type="ARBA" id="ARBA00022692"/>
    </source>
</evidence>
<evidence type="ECO:0000256" key="1">
    <source>
        <dbReference type="ARBA" id="ARBA00004651"/>
    </source>
</evidence>
<evidence type="ECO:0000259" key="9">
    <source>
        <dbReference type="Pfam" id="PF20730"/>
    </source>
</evidence>
<evidence type="ECO:0000256" key="6">
    <source>
        <dbReference type="ARBA" id="ARBA00023136"/>
    </source>
</evidence>
<evidence type="ECO:0000259" key="8">
    <source>
        <dbReference type="Pfam" id="PF04239"/>
    </source>
</evidence>
<accession>A0ABV5WL40</accession>
<feature type="transmembrane region" description="Helical" evidence="7">
    <location>
        <begin position="58"/>
        <end position="78"/>
    </location>
</feature>
<organism evidence="10 11">
    <name type="scientific">Ectobacillus funiculus</name>
    <dbReference type="NCBI Taxonomy" id="137993"/>
    <lineage>
        <taxon>Bacteria</taxon>
        <taxon>Bacillati</taxon>
        <taxon>Bacillota</taxon>
        <taxon>Bacilli</taxon>
        <taxon>Bacillales</taxon>
        <taxon>Bacillaceae</taxon>
        <taxon>Ectobacillus</taxon>
    </lineage>
</organism>
<comment type="similarity">
    <text evidence="2">Belongs to the UPF0702 family.</text>
</comment>
<proteinExistence type="inferred from homology"/>
<dbReference type="PANTHER" id="PTHR34582:SF5">
    <property type="entry name" value="UPF0702 TRANSMEMBRANE PROTEIN YETF"/>
    <property type="match status" value="1"/>
</dbReference>
<keyword evidence="4 7" id="KW-0812">Transmembrane</keyword>
<keyword evidence="6 7" id="KW-0472">Membrane</keyword>
<gene>
    <name evidence="10" type="ORF">ACFFMS_23110</name>
</gene>
<evidence type="ECO:0000256" key="3">
    <source>
        <dbReference type="ARBA" id="ARBA00022475"/>
    </source>
</evidence>